<keyword evidence="5 7" id="KW-1133">Transmembrane helix</keyword>
<dbReference type="PANTHER" id="PTHR36838:SF3">
    <property type="entry name" value="TRANSPORTER AUXIN EFFLUX CARRIER EC FAMILY"/>
    <property type="match status" value="1"/>
</dbReference>
<evidence type="ECO:0000256" key="5">
    <source>
        <dbReference type="ARBA" id="ARBA00022989"/>
    </source>
</evidence>
<keyword evidence="2" id="KW-0813">Transport</keyword>
<dbReference type="PANTHER" id="PTHR36838">
    <property type="entry name" value="AUXIN EFFLUX CARRIER FAMILY PROTEIN"/>
    <property type="match status" value="1"/>
</dbReference>
<dbReference type="Proteomes" id="UP001203284">
    <property type="component" value="Unassembled WGS sequence"/>
</dbReference>
<dbReference type="EMBL" id="JALKCH010000007">
    <property type="protein sequence ID" value="MCK0197668.1"/>
    <property type="molecule type" value="Genomic_DNA"/>
</dbReference>
<evidence type="ECO:0000313" key="9">
    <source>
        <dbReference type="Proteomes" id="UP001203284"/>
    </source>
</evidence>
<name>A0ABT0DCH5_9HYPH</name>
<sequence>MADVLALALPFFGVIFLGFGCGRFSRIPESGLAWLSFFIIYIALPALFFSLVAKTPFHELTNGRFILATTLSTATCFALSFAIGLWLRRGDVAEASIAAILGSYSNVGYMGPGLTLGALGAAASVPTALIFVFDSLFFFTIVPLLMAVSGRDRHGLAATVLLVLRRVLTHPFNVATFLGVASAYFEFQPPLAIERMLDFLRNAAAPCALFTLGVSVALRPMDRLHGEVPLLIAIKLLLHPVLVFVVLSVVGAGHGGFPPVWLATAVLMAGLPPALNAFIMAKQYDTYVEAASGGVLIGTVVSVATVTALLYAVQHGMLPAPLLAP</sequence>
<keyword evidence="6 7" id="KW-0472">Membrane</keyword>
<feature type="transmembrane region" description="Helical" evidence="7">
    <location>
        <begin position="6"/>
        <end position="25"/>
    </location>
</feature>
<evidence type="ECO:0000256" key="7">
    <source>
        <dbReference type="SAM" id="Phobius"/>
    </source>
</evidence>
<keyword evidence="4 7" id="KW-0812">Transmembrane</keyword>
<feature type="transmembrane region" description="Helical" evidence="7">
    <location>
        <begin position="199"/>
        <end position="218"/>
    </location>
</feature>
<evidence type="ECO:0000256" key="4">
    <source>
        <dbReference type="ARBA" id="ARBA00022692"/>
    </source>
</evidence>
<keyword evidence="9" id="KW-1185">Reference proteome</keyword>
<evidence type="ECO:0000256" key="6">
    <source>
        <dbReference type="ARBA" id="ARBA00023136"/>
    </source>
</evidence>
<feature type="transmembrane region" description="Helical" evidence="7">
    <location>
        <begin position="99"/>
        <end position="122"/>
    </location>
</feature>
<proteinExistence type="predicted"/>
<evidence type="ECO:0000256" key="1">
    <source>
        <dbReference type="ARBA" id="ARBA00004141"/>
    </source>
</evidence>
<feature type="transmembrane region" description="Helical" evidence="7">
    <location>
        <begin position="230"/>
        <end position="254"/>
    </location>
</feature>
<keyword evidence="3" id="KW-1003">Cell membrane</keyword>
<evidence type="ECO:0000313" key="8">
    <source>
        <dbReference type="EMBL" id="MCK0197668.1"/>
    </source>
</evidence>
<evidence type="ECO:0000256" key="3">
    <source>
        <dbReference type="ARBA" id="ARBA00022475"/>
    </source>
</evidence>
<gene>
    <name evidence="8" type="ORF">MWN34_12165</name>
</gene>
<dbReference type="RefSeq" id="WP_247029565.1">
    <property type="nucleotide sequence ID" value="NZ_JALKCH010000007.1"/>
</dbReference>
<organism evidence="8 9">
    <name type="scientific">Ancylobacter crimeensis</name>
    <dbReference type="NCBI Taxonomy" id="2579147"/>
    <lineage>
        <taxon>Bacteria</taxon>
        <taxon>Pseudomonadati</taxon>
        <taxon>Pseudomonadota</taxon>
        <taxon>Alphaproteobacteria</taxon>
        <taxon>Hyphomicrobiales</taxon>
        <taxon>Xanthobacteraceae</taxon>
        <taxon>Ancylobacter</taxon>
    </lineage>
</organism>
<feature type="transmembrane region" description="Helical" evidence="7">
    <location>
        <begin position="32"/>
        <end position="53"/>
    </location>
</feature>
<comment type="caution">
    <text evidence="8">The sequence shown here is derived from an EMBL/GenBank/DDBJ whole genome shotgun (WGS) entry which is preliminary data.</text>
</comment>
<protein>
    <submittedName>
        <fullName evidence="8">AEC family transporter</fullName>
    </submittedName>
</protein>
<reference evidence="8 9" key="1">
    <citation type="submission" date="2022-04" db="EMBL/GenBank/DDBJ databases">
        <authorList>
            <person name="Grouzdev D.S."/>
            <person name="Pantiukh K.S."/>
            <person name="Krutkina M.S."/>
        </authorList>
    </citation>
    <scope>NUCLEOTIDE SEQUENCE [LARGE SCALE GENOMIC DNA]</scope>
    <source>
        <strain evidence="8 9">6x-1</strain>
    </source>
</reference>
<feature type="transmembrane region" description="Helical" evidence="7">
    <location>
        <begin position="260"/>
        <end position="281"/>
    </location>
</feature>
<accession>A0ABT0DCH5</accession>
<feature type="transmembrane region" description="Helical" evidence="7">
    <location>
        <begin position="128"/>
        <end position="148"/>
    </location>
</feature>
<evidence type="ECO:0000256" key="2">
    <source>
        <dbReference type="ARBA" id="ARBA00022448"/>
    </source>
</evidence>
<dbReference type="InterPro" id="IPR004776">
    <property type="entry name" value="Mem_transp_PIN-like"/>
</dbReference>
<dbReference type="Pfam" id="PF03547">
    <property type="entry name" value="Mem_trans"/>
    <property type="match status" value="1"/>
</dbReference>
<feature type="transmembrane region" description="Helical" evidence="7">
    <location>
        <begin position="65"/>
        <end position="87"/>
    </location>
</feature>
<comment type="subcellular location">
    <subcellularLocation>
        <location evidence="1">Membrane</location>
        <topology evidence="1">Multi-pass membrane protein</topology>
    </subcellularLocation>
</comment>
<feature type="transmembrane region" description="Helical" evidence="7">
    <location>
        <begin position="293"/>
        <end position="313"/>
    </location>
</feature>
<feature type="transmembrane region" description="Helical" evidence="7">
    <location>
        <begin position="168"/>
        <end position="187"/>
    </location>
</feature>